<sequence length="120" mass="13528">MNQPPPTRGTTVYLLERDGVLLGRMPLREVEMFAVHCDFEPTPAFEPYRALFDEDAALATRLADDDSPELLEQAEATLDRILALNLLIRREGGGVHREAMISVEGDRASFRPLHIEEEPQ</sequence>
<evidence type="ECO:0000313" key="2">
    <source>
        <dbReference type="Proteomes" id="UP000552709"/>
    </source>
</evidence>
<dbReference type="RefSeq" id="WP_229789847.1">
    <property type="nucleotide sequence ID" value="NZ_JACHFL010000004.1"/>
</dbReference>
<name>A0A7W8ND65_9DEIO</name>
<dbReference type="EMBL" id="JACHFL010000004">
    <property type="protein sequence ID" value="MBB5362924.1"/>
    <property type="molecule type" value="Genomic_DNA"/>
</dbReference>
<organism evidence="1 2">
    <name type="scientific">Deinococcus humi</name>
    <dbReference type="NCBI Taxonomy" id="662880"/>
    <lineage>
        <taxon>Bacteria</taxon>
        <taxon>Thermotogati</taxon>
        <taxon>Deinococcota</taxon>
        <taxon>Deinococci</taxon>
        <taxon>Deinococcales</taxon>
        <taxon>Deinococcaceae</taxon>
        <taxon>Deinococcus</taxon>
    </lineage>
</organism>
<evidence type="ECO:0000313" key="1">
    <source>
        <dbReference type="EMBL" id="MBB5362924.1"/>
    </source>
</evidence>
<proteinExistence type="predicted"/>
<protein>
    <submittedName>
        <fullName evidence="1">Uncharacterized protein</fullName>
    </submittedName>
</protein>
<dbReference type="Proteomes" id="UP000552709">
    <property type="component" value="Unassembled WGS sequence"/>
</dbReference>
<accession>A0A7W8ND65</accession>
<dbReference type="AlphaFoldDB" id="A0A7W8ND65"/>
<keyword evidence="2" id="KW-1185">Reference proteome</keyword>
<gene>
    <name evidence="1" type="ORF">HNQ08_002022</name>
</gene>
<comment type="caution">
    <text evidence="1">The sequence shown here is derived from an EMBL/GenBank/DDBJ whole genome shotgun (WGS) entry which is preliminary data.</text>
</comment>
<reference evidence="1 2" key="1">
    <citation type="submission" date="2020-08" db="EMBL/GenBank/DDBJ databases">
        <title>Genomic Encyclopedia of Type Strains, Phase IV (KMG-IV): sequencing the most valuable type-strain genomes for metagenomic binning, comparative biology and taxonomic classification.</title>
        <authorList>
            <person name="Goeker M."/>
        </authorList>
    </citation>
    <scope>NUCLEOTIDE SEQUENCE [LARGE SCALE GENOMIC DNA]</scope>
    <source>
        <strain evidence="1 2">DSM 27939</strain>
    </source>
</reference>